<dbReference type="InterPro" id="IPR000914">
    <property type="entry name" value="SBP_5_dom"/>
</dbReference>
<feature type="chain" id="PRO_5046199517" evidence="4">
    <location>
        <begin position="20"/>
        <end position="534"/>
    </location>
</feature>
<evidence type="ECO:0000256" key="3">
    <source>
        <dbReference type="ARBA" id="ARBA00022729"/>
    </source>
</evidence>
<keyword evidence="3 4" id="KW-0732">Signal</keyword>
<dbReference type="PROSITE" id="PS51257">
    <property type="entry name" value="PROKAR_LIPOPROTEIN"/>
    <property type="match status" value="1"/>
</dbReference>
<dbReference type="PANTHER" id="PTHR30290:SF9">
    <property type="entry name" value="OLIGOPEPTIDE-BINDING PROTEIN APPA"/>
    <property type="match status" value="1"/>
</dbReference>
<dbReference type="InterPro" id="IPR039424">
    <property type="entry name" value="SBP_5"/>
</dbReference>
<sequence>MKKNIQKVLALTLACAMLAGCGGGAAKGGEAPASTENGESGVATSSRDTLTIGVGGTIANLDAKEGVVEQSMSVYSIAGEALLKMVSGDDGLPIMTTENSITESYELDEENSAIIYHLRQGVQMQDGTELNADDVIASVMHMQDGTYYADVDYDNVTAVDDYTVSVGVKTLGQPVINKVSTIPIWSKEAYDKVGNEGVFFTEGYVSCGQYKITDWVAGDSVTLEAFDGYYNGVAPIKNVIFRIFSESSVAMMELQTGGVDVLMSPDFQSYTDVVDGKYGDTLTATAADGNLLYSIYLNMNSEKLQDFRVRQAIMYALDRKGISDGVFNGWGSLAYRVLGLTYAGMTNYDETTWPYEQNIEKAKELMKEAGYENGMELNLISHNAGVYYQKMGEVFANQVKEIGITVNISVYEPATFKSTQNGLEGWDVSTTSPNTSYVTNASDFLNNALIGSMHADARPTEGYDKALEITTALKTETDEAKVAELSKEFEDNYFNNWLWWFPIQVSGVYTVYNSDLQGLQRCMAALDLSQAYFK</sequence>
<protein>
    <submittedName>
        <fullName evidence="6">ABC transporter substrate-binding protein</fullName>
    </submittedName>
</protein>
<comment type="similarity">
    <text evidence="1">Belongs to the bacterial solute-binding protein 5 family.</text>
</comment>
<evidence type="ECO:0000313" key="7">
    <source>
        <dbReference type="Proteomes" id="UP001438008"/>
    </source>
</evidence>
<dbReference type="PIRSF" id="PIRSF002741">
    <property type="entry name" value="MppA"/>
    <property type="match status" value="1"/>
</dbReference>
<dbReference type="RefSeq" id="WP_349164474.1">
    <property type="nucleotide sequence ID" value="NZ_JBBMFE010000006.1"/>
</dbReference>
<evidence type="ECO:0000259" key="5">
    <source>
        <dbReference type="Pfam" id="PF00496"/>
    </source>
</evidence>
<dbReference type="EMBL" id="JBBMFE010000006">
    <property type="protein sequence ID" value="MEQ2472502.1"/>
    <property type="molecule type" value="Genomic_DNA"/>
</dbReference>
<evidence type="ECO:0000256" key="2">
    <source>
        <dbReference type="ARBA" id="ARBA00022448"/>
    </source>
</evidence>
<gene>
    <name evidence="6" type="ORF">WMO29_08355</name>
</gene>
<dbReference type="InterPro" id="IPR030678">
    <property type="entry name" value="Peptide/Ni-bd"/>
</dbReference>
<evidence type="ECO:0000256" key="1">
    <source>
        <dbReference type="ARBA" id="ARBA00005695"/>
    </source>
</evidence>
<comment type="caution">
    <text evidence="6">The sequence shown here is derived from an EMBL/GenBank/DDBJ whole genome shotgun (WGS) entry which is preliminary data.</text>
</comment>
<dbReference type="Pfam" id="PF00496">
    <property type="entry name" value="SBP_bac_5"/>
    <property type="match status" value="1"/>
</dbReference>
<dbReference type="PANTHER" id="PTHR30290">
    <property type="entry name" value="PERIPLASMIC BINDING COMPONENT OF ABC TRANSPORTER"/>
    <property type="match status" value="1"/>
</dbReference>
<dbReference type="CDD" id="cd00995">
    <property type="entry name" value="PBP2_NikA_DppA_OppA_like"/>
    <property type="match status" value="1"/>
</dbReference>
<dbReference type="SUPFAM" id="SSF53850">
    <property type="entry name" value="Periplasmic binding protein-like II"/>
    <property type="match status" value="1"/>
</dbReference>
<reference evidence="6 7" key="1">
    <citation type="submission" date="2024-03" db="EMBL/GenBank/DDBJ databases">
        <title>Human intestinal bacterial collection.</title>
        <authorList>
            <person name="Pauvert C."/>
            <person name="Hitch T.C.A."/>
            <person name="Clavel T."/>
        </authorList>
    </citation>
    <scope>NUCLEOTIDE SEQUENCE [LARGE SCALE GENOMIC DNA]</scope>
    <source>
        <strain evidence="6 7">CLA-AA-H132</strain>
    </source>
</reference>
<accession>A0ABV1FHH5</accession>
<evidence type="ECO:0000256" key="4">
    <source>
        <dbReference type="SAM" id="SignalP"/>
    </source>
</evidence>
<keyword evidence="2" id="KW-0813">Transport</keyword>
<proteinExistence type="inferred from homology"/>
<name>A0ABV1FHH5_9FIRM</name>
<feature type="domain" description="Solute-binding protein family 5" evidence="5">
    <location>
        <begin position="100"/>
        <end position="444"/>
    </location>
</feature>
<dbReference type="Gene3D" id="3.10.105.10">
    <property type="entry name" value="Dipeptide-binding Protein, Domain 3"/>
    <property type="match status" value="1"/>
</dbReference>
<dbReference type="Proteomes" id="UP001438008">
    <property type="component" value="Unassembled WGS sequence"/>
</dbReference>
<feature type="signal peptide" evidence="4">
    <location>
        <begin position="1"/>
        <end position="19"/>
    </location>
</feature>
<keyword evidence="7" id="KW-1185">Reference proteome</keyword>
<evidence type="ECO:0000313" key="6">
    <source>
        <dbReference type="EMBL" id="MEQ2472502.1"/>
    </source>
</evidence>
<organism evidence="6 7">
    <name type="scientific">Laedolimicola intestinihominis</name>
    <dbReference type="NCBI Taxonomy" id="3133166"/>
    <lineage>
        <taxon>Bacteria</taxon>
        <taxon>Bacillati</taxon>
        <taxon>Bacillota</taxon>
        <taxon>Clostridia</taxon>
        <taxon>Lachnospirales</taxon>
        <taxon>Lachnospiraceae</taxon>
        <taxon>Laedolimicola</taxon>
    </lineage>
</organism>
<dbReference type="Gene3D" id="3.40.190.10">
    <property type="entry name" value="Periplasmic binding protein-like II"/>
    <property type="match status" value="1"/>
</dbReference>